<dbReference type="InterPro" id="IPR048994">
    <property type="entry name" value="PH-GRAM_MTMR6-9"/>
</dbReference>
<dbReference type="VEuPathDB" id="FungiDB:ATEG_03063"/>
<comment type="caution">
    <text evidence="5">The sequence shown here is derived from an EMBL/GenBank/DDBJ whole genome shotgun (WGS) entry which is preliminary data.</text>
</comment>
<sequence length="756" mass="85346">MEKTRIAKVEDVTLARRGEQVVGTLHLTPHHIIFSHIPPLPDNARAQGTPTRPKELWITYPIISFCTFRPAPAVSRQPSAIRLRCRDFTFVCFYFATESKARDVYDSIKTWTCKIGRIDKLYAFTYQPPPPEREFNGWELYDPRKEWERQGVDSDGHGWRISQINADYGFSPTYPALFPVPAAISDNTLNYAGRYRSRARIPVLTYLHPVNNCSITRSSQPLVGVRQNRSIQDEKLLAAIFSTSRTERPLAAFTPPRLDNESSGSTQSDLSGSQSIPELTSAEELEDEMLASFPGDPEEKPQIYGAQQHNLIVDARPTVNAFAMQAVGLGSENMDNYKFATKAYLGIDNIHVMRDSLNKVIDALKDSDVTPLGPSRDQLARSGWLKHISGILDGAGLIARQVGLQHSHVLIHCSDGWDRTSQLSALSQVCLDPYYRTLEGFMVLVEKDWLSFGHMFRHRSGHLNSEKWFQIENERIGGDSNRAFGEAGGAGKALENAFLSAKGFFNRDNTSRDSLPESDGEMQNYDSDNGGIRKPPSSAPKSVVSEKEVTKVKETSPVFHQFLDATYQLLYQHPTRFEFNERFLRRLLYHLYSCQFGTFLFNSEKERVECKAKERTRSVWDYFLARREQFLNPQYDPQIDDHKRGKERLIFPQVNKVRWWSEAFGRTDAEMNGVRASSATPTAGRDASTPERAPVLTGIETAHHSVGSGISGKENPDSTSSRLETMTSEISNLSLPTTVENQQDGKRISPMEVEMQ</sequence>
<dbReference type="PROSITE" id="PS00383">
    <property type="entry name" value="TYR_PHOSPHATASE_1"/>
    <property type="match status" value="1"/>
</dbReference>
<gene>
    <name evidence="5" type="ORF">ATEIFO6365_0006028900</name>
</gene>
<dbReference type="Pfam" id="PF21098">
    <property type="entry name" value="PH-GRAM_MTMR6-like"/>
    <property type="match status" value="1"/>
</dbReference>
<dbReference type="OrthoDB" id="271628at2759"/>
<evidence type="ECO:0000256" key="2">
    <source>
        <dbReference type="PIRSR" id="PIRSR630564-1"/>
    </source>
</evidence>
<dbReference type="InterPro" id="IPR011993">
    <property type="entry name" value="PH-like_dom_sf"/>
</dbReference>
<name>A0A5M3YXS1_ASPTE</name>
<dbReference type="PROSITE" id="PS51339">
    <property type="entry name" value="PPASE_MYOTUBULARIN"/>
    <property type="match status" value="1"/>
</dbReference>
<dbReference type="InterPro" id="IPR029021">
    <property type="entry name" value="Prot-tyrosine_phosphatase-like"/>
</dbReference>
<dbReference type="SUPFAM" id="SSF50729">
    <property type="entry name" value="PH domain-like"/>
    <property type="match status" value="1"/>
</dbReference>
<evidence type="ECO:0000313" key="5">
    <source>
        <dbReference type="EMBL" id="GFF16952.1"/>
    </source>
</evidence>
<evidence type="ECO:0000256" key="1">
    <source>
        <dbReference type="ARBA" id="ARBA00007471"/>
    </source>
</evidence>
<dbReference type="GO" id="GO:0016020">
    <property type="term" value="C:membrane"/>
    <property type="evidence" value="ECO:0007669"/>
    <property type="project" value="TreeGrafter"/>
</dbReference>
<dbReference type="AlphaFoldDB" id="A0A5M3YXS1"/>
<dbReference type="GO" id="GO:0005737">
    <property type="term" value="C:cytoplasm"/>
    <property type="evidence" value="ECO:0007669"/>
    <property type="project" value="TreeGrafter"/>
</dbReference>
<accession>A0A5M3YXS1</accession>
<feature type="region of interest" description="Disordered" evidence="4">
    <location>
        <begin position="250"/>
        <end position="275"/>
    </location>
</feature>
<organism evidence="5 6">
    <name type="scientific">Aspergillus terreus</name>
    <dbReference type="NCBI Taxonomy" id="33178"/>
    <lineage>
        <taxon>Eukaryota</taxon>
        <taxon>Fungi</taxon>
        <taxon>Dikarya</taxon>
        <taxon>Ascomycota</taxon>
        <taxon>Pezizomycotina</taxon>
        <taxon>Eurotiomycetes</taxon>
        <taxon>Eurotiomycetidae</taxon>
        <taxon>Eurotiales</taxon>
        <taxon>Aspergillaceae</taxon>
        <taxon>Aspergillus</taxon>
        <taxon>Aspergillus subgen. Circumdati</taxon>
    </lineage>
</organism>
<feature type="region of interest" description="Disordered" evidence="4">
    <location>
        <begin position="509"/>
        <end position="545"/>
    </location>
</feature>
<feature type="compositionally biased region" description="Low complexity" evidence="4">
    <location>
        <begin position="534"/>
        <end position="543"/>
    </location>
</feature>
<dbReference type="SUPFAM" id="SSF52799">
    <property type="entry name" value="(Phosphotyrosine protein) phosphatases II"/>
    <property type="match status" value="1"/>
</dbReference>
<dbReference type="InterPro" id="IPR010569">
    <property type="entry name" value="Myotubularin-like_Pase_dom"/>
</dbReference>
<dbReference type="CDD" id="cd17666">
    <property type="entry name" value="PTP-MTM-like_fungal"/>
    <property type="match status" value="1"/>
</dbReference>
<dbReference type="Proteomes" id="UP000452235">
    <property type="component" value="Unassembled WGS sequence"/>
</dbReference>
<proteinExistence type="inferred from homology"/>
<reference evidence="5 6" key="1">
    <citation type="submission" date="2020-01" db="EMBL/GenBank/DDBJ databases">
        <title>Aspergillus terreus IFO 6365 whole genome shotgun sequence.</title>
        <authorList>
            <person name="Kanamasa S."/>
            <person name="Takahashi H."/>
        </authorList>
    </citation>
    <scope>NUCLEOTIDE SEQUENCE [LARGE SCALE GENOMIC DNA]</scope>
    <source>
        <strain evidence="5 6">IFO 6365</strain>
    </source>
</reference>
<comment type="similarity">
    <text evidence="1">Belongs to the protein-tyrosine phosphatase family. Non-receptor class myotubularin subfamily.</text>
</comment>
<keyword evidence="6" id="KW-1185">Reference proteome</keyword>
<dbReference type="InterPro" id="IPR030564">
    <property type="entry name" value="Myotubularin"/>
</dbReference>
<dbReference type="GO" id="GO:0046856">
    <property type="term" value="P:phosphatidylinositol dephosphorylation"/>
    <property type="evidence" value="ECO:0007669"/>
    <property type="project" value="TreeGrafter"/>
</dbReference>
<dbReference type="EMBL" id="BLJY01000006">
    <property type="protein sequence ID" value="GFF16952.1"/>
    <property type="molecule type" value="Genomic_DNA"/>
</dbReference>
<feature type="active site" description="Phosphocysteine intermediate" evidence="2">
    <location>
        <position position="413"/>
    </location>
</feature>
<dbReference type="GO" id="GO:0004438">
    <property type="term" value="F:phosphatidylinositol-3-phosphate phosphatase activity"/>
    <property type="evidence" value="ECO:0007669"/>
    <property type="project" value="TreeGrafter"/>
</dbReference>
<dbReference type="PANTHER" id="PTHR10807">
    <property type="entry name" value="MYOTUBULARIN-RELATED"/>
    <property type="match status" value="1"/>
</dbReference>
<dbReference type="PANTHER" id="PTHR10807:SF128">
    <property type="entry name" value="PHOSPHATIDYLINOSITOL-3,5-BISPHOSPHATE 3-PHOSPHATASE"/>
    <property type="match status" value="1"/>
</dbReference>
<dbReference type="Gene3D" id="2.30.29.30">
    <property type="entry name" value="Pleckstrin-homology domain (PH domain)/Phosphotyrosine-binding domain (PTB)"/>
    <property type="match status" value="1"/>
</dbReference>
<protein>
    <submittedName>
        <fullName evidence="5">Protein phosphatase</fullName>
    </submittedName>
</protein>
<evidence type="ECO:0000256" key="3">
    <source>
        <dbReference type="PIRSR" id="PIRSR630564-2"/>
    </source>
</evidence>
<dbReference type="InterPro" id="IPR016130">
    <property type="entry name" value="Tyr_Pase_AS"/>
</dbReference>
<evidence type="ECO:0000313" key="6">
    <source>
        <dbReference type="Proteomes" id="UP000452235"/>
    </source>
</evidence>
<feature type="compositionally biased region" description="Polar residues" evidence="4">
    <location>
        <begin position="717"/>
        <end position="742"/>
    </location>
</feature>
<dbReference type="Pfam" id="PF06602">
    <property type="entry name" value="Myotub-related"/>
    <property type="match status" value="1"/>
</dbReference>
<evidence type="ECO:0000256" key="4">
    <source>
        <dbReference type="SAM" id="MobiDB-lite"/>
    </source>
</evidence>
<feature type="binding site" evidence="3">
    <location>
        <begin position="349"/>
        <end position="350"/>
    </location>
    <ligand>
        <name>substrate</name>
    </ligand>
</feature>
<feature type="compositionally biased region" description="Low complexity" evidence="4">
    <location>
        <begin position="262"/>
        <end position="275"/>
    </location>
</feature>
<feature type="region of interest" description="Disordered" evidence="4">
    <location>
        <begin position="703"/>
        <end position="756"/>
    </location>
</feature>
<feature type="binding site" evidence="3">
    <location>
        <begin position="413"/>
        <end position="419"/>
    </location>
    <ligand>
        <name>substrate</name>
    </ligand>
</feature>